<dbReference type="SUPFAM" id="SSF48371">
    <property type="entry name" value="ARM repeat"/>
    <property type="match status" value="1"/>
</dbReference>
<dbReference type="EMBL" id="BGZK01000086">
    <property type="protein sequence ID" value="GBP17303.1"/>
    <property type="molecule type" value="Genomic_DNA"/>
</dbReference>
<evidence type="ECO:0000313" key="1">
    <source>
        <dbReference type="EMBL" id="GBP17303.1"/>
    </source>
</evidence>
<name>A0A4C1TTF4_EUMVA</name>
<dbReference type="AlphaFoldDB" id="A0A4C1TTF4"/>
<keyword evidence="2" id="KW-1185">Reference proteome</keyword>
<evidence type="ECO:0000313" key="2">
    <source>
        <dbReference type="Proteomes" id="UP000299102"/>
    </source>
</evidence>
<sequence>MDKHIPIRFEGGSLGDRQKFINQRVQDAIKQNIIFEDIKSMKGQSTVDRLFMIDFASKCQNLEYIIENLKDTNMLFVGRALKSTWLIRDPRHAHVINPKYLEEELFPQMMTTAVNKMLHRIYIHLKDEERCYDFYQHYKLKKNMEFAKHFLKKCSKNVMLSEIQLFLDDISPHYLKVICEKCPEVFKKYIDTVTKSEKVYQIFSSKRSKYFNALKLILKTEPKIYFEILEQYCDSPRSNHRLSPKATKHIMQKHKDKYWAKPELYGGALLHLLPRYLSGGEVSDLVLRLARAQYLAPWFALTYKSAEPLLKRINKKERTILVKQIFKDKSFGDLIYIAPYPLPKNVEVNADEDIFSDLTQKRKQNFLRQLKYVKRRFTYEDENNIKISTLLDQLFDKYRFTGFFQTFHELKKRLQVENSHQNRLMILNVLVTYRSFASSARRYRLPDEPWQIFYGMVWRIIFQSEEHVPCEEGLHAILIHNILNDLDTTPEVTEKFNTLFDPLVEYDLTSPEKLKVCDYLYQMLLNSLETCLQNNLYEDASRLMYNLLHLLRAHQVSIKTRPEVLCVVKKIAERDLKSCRNILQDLYNAKIGRDLFTRENFILRQNEESYLNALRHDVTLVIDTDAFDENVINSDQCKFSKFFTTLKLYFEELAPKYLLIIENKIQPNNELSSKLAAGLCILQKPAVLWTIIKGMYAEGKEKHQLAERLAANVHLSWSPAHIRGDIQMVVNCHDRLRKSFIAQPHTWGSKSCLTKFELDNIHVRNVDEQLHLLVEYLKAAQDVGVIASRNALSALPAAALRAQLPRLLAGPAPFVRLALTLALDRLLPFDVLKIVAQLRHGHNTQIKRFLLKRFYKYISVKCDNIPPEVWQEFKALMIEMIPHYNIKLWSLICDVDAIANAFKMEYCMTIVRITSSENFKLNKVKGLVQTYRYISDNIEKASKDKILDILQNFLKNDFHNLNFITLCEDYDFDCLVRIEITILVRFLLTCETEKVQREALDNVAKPFLHTVGASWHRKLIREFFELFLCGLKYNKAYLDMRYVSNTPVFEVILTFMRTFLDVKEYFHLYSRVHLTMIYRETLKRLQERHPNVLAEPAGKAEAAAAVGAVLAGYLAREHRQLRVHYFPAITDIYARELWYYIKHYGFGSGAVSRKFEISLIRGLIASDDDEDVYLAALLFFCLQWHQTSYLNDPDIRKILTLFENNLEHLLESTHISIRAISCYG</sequence>
<proteinExistence type="predicted"/>
<comment type="caution">
    <text evidence="1">The sequence shown here is derived from an EMBL/GenBank/DDBJ whole genome shotgun (WGS) entry which is preliminary data.</text>
</comment>
<gene>
    <name evidence="1" type="ORF">EVAR_17791_1</name>
</gene>
<accession>A0A4C1TTF4</accession>
<reference evidence="1 2" key="1">
    <citation type="journal article" date="2019" name="Commun. Biol.">
        <title>The bagworm genome reveals a unique fibroin gene that provides high tensile strength.</title>
        <authorList>
            <person name="Kono N."/>
            <person name="Nakamura H."/>
            <person name="Ohtoshi R."/>
            <person name="Tomita M."/>
            <person name="Numata K."/>
            <person name="Arakawa K."/>
        </authorList>
    </citation>
    <scope>NUCLEOTIDE SEQUENCE [LARGE SCALE GENOMIC DNA]</scope>
</reference>
<dbReference type="Proteomes" id="UP000299102">
    <property type="component" value="Unassembled WGS sequence"/>
</dbReference>
<organism evidence="1 2">
    <name type="scientific">Eumeta variegata</name>
    <name type="common">Bagworm moth</name>
    <name type="synonym">Eumeta japonica</name>
    <dbReference type="NCBI Taxonomy" id="151549"/>
    <lineage>
        <taxon>Eukaryota</taxon>
        <taxon>Metazoa</taxon>
        <taxon>Ecdysozoa</taxon>
        <taxon>Arthropoda</taxon>
        <taxon>Hexapoda</taxon>
        <taxon>Insecta</taxon>
        <taxon>Pterygota</taxon>
        <taxon>Neoptera</taxon>
        <taxon>Endopterygota</taxon>
        <taxon>Lepidoptera</taxon>
        <taxon>Glossata</taxon>
        <taxon>Ditrysia</taxon>
        <taxon>Tineoidea</taxon>
        <taxon>Psychidae</taxon>
        <taxon>Oiketicinae</taxon>
        <taxon>Eumeta</taxon>
    </lineage>
</organism>
<dbReference type="InterPro" id="IPR016024">
    <property type="entry name" value="ARM-type_fold"/>
</dbReference>
<protein>
    <submittedName>
        <fullName evidence="1">Uncharacterized protein</fullName>
    </submittedName>
</protein>
<dbReference type="OrthoDB" id="7476497at2759"/>